<comment type="caution">
    <text evidence="1">The sequence shown here is derived from an EMBL/GenBank/DDBJ whole genome shotgun (WGS) entry which is preliminary data.</text>
</comment>
<dbReference type="Proteomes" id="UP000499080">
    <property type="component" value="Unassembled WGS sequence"/>
</dbReference>
<name>A0A4Y2NA18_ARAVE</name>
<organism evidence="1 2">
    <name type="scientific">Araneus ventricosus</name>
    <name type="common">Orbweaver spider</name>
    <name type="synonym">Epeira ventricosa</name>
    <dbReference type="NCBI Taxonomy" id="182803"/>
    <lineage>
        <taxon>Eukaryota</taxon>
        <taxon>Metazoa</taxon>
        <taxon>Ecdysozoa</taxon>
        <taxon>Arthropoda</taxon>
        <taxon>Chelicerata</taxon>
        <taxon>Arachnida</taxon>
        <taxon>Araneae</taxon>
        <taxon>Araneomorphae</taxon>
        <taxon>Entelegynae</taxon>
        <taxon>Araneoidea</taxon>
        <taxon>Araneidae</taxon>
        <taxon>Araneus</taxon>
    </lineage>
</organism>
<protein>
    <submittedName>
        <fullName evidence="1">Uncharacterized protein</fullName>
    </submittedName>
</protein>
<dbReference type="EMBL" id="BGPR01008788">
    <property type="protein sequence ID" value="GBN36101.1"/>
    <property type="molecule type" value="Genomic_DNA"/>
</dbReference>
<accession>A0A4Y2NA18</accession>
<reference evidence="1 2" key="1">
    <citation type="journal article" date="2019" name="Sci. Rep.">
        <title>Orb-weaving spider Araneus ventricosus genome elucidates the spidroin gene catalogue.</title>
        <authorList>
            <person name="Kono N."/>
            <person name="Nakamura H."/>
            <person name="Ohtoshi R."/>
            <person name="Moran D.A.P."/>
            <person name="Shinohara A."/>
            <person name="Yoshida Y."/>
            <person name="Fujiwara M."/>
            <person name="Mori M."/>
            <person name="Tomita M."/>
            <person name="Arakawa K."/>
        </authorList>
    </citation>
    <scope>NUCLEOTIDE SEQUENCE [LARGE SCALE GENOMIC DNA]</scope>
</reference>
<evidence type="ECO:0000313" key="2">
    <source>
        <dbReference type="Proteomes" id="UP000499080"/>
    </source>
</evidence>
<sequence length="153" mass="16640">MKRKGRERRPIEIGECPRVFRISFATENADEKSARVQGAVGLHFSLGSPAADGVGKRQWQSRQPAGILSLSVCVQASTIPFIPLKECCSPNLCWSTQIGVCLKVALSWISFFSNPFGGLLKGPFHFQVIKLGGLFKGRTVLTANLSPTDNPIP</sequence>
<dbReference type="AlphaFoldDB" id="A0A4Y2NA18"/>
<evidence type="ECO:0000313" key="1">
    <source>
        <dbReference type="EMBL" id="GBN36101.1"/>
    </source>
</evidence>
<keyword evidence="2" id="KW-1185">Reference proteome</keyword>
<gene>
    <name evidence="1" type="ORF">AVEN_152057_1</name>
</gene>
<proteinExistence type="predicted"/>